<organism evidence="1 2">
    <name type="scientific">Candidatus Gallibacteroides avistercoris</name>
    <dbReference type="NCBI Taxonomy" id="2840833"/>
    <lineage>
        <taxon>Bacteria</taxon>
        <taxon>Pseudomonadati</taxon>
        <taxon>Bacteroidota</taxon>
        <taxon>Bacteroidia</taxon>
        <taxon>Bacteroidales</taxon>
        <taxon>Bacteroidaceae</taxon>
        <taxon>Bacteroidaceae incertae sedis</taxon>
        <taxon>Candidatus Gallibacteroides</taxon>
    </lineage>
</organism>
<dbReference type="GO" id="GO:0004519">
    <property type="term" value="F:endonuclease activity"/>
    <property type="evidence" value="ECO:0007669"/>
    <property type="project" value="UniProtKB-KW"/>
</dbReference>
<keyword evidence="1" id="KW-0378">Hydrolase</keyword>
<accession>A0A9D1M809</accession>
<dbReference type="EMBL" id="DVNA01000133">
    <property type="protein sequence ID" value="HIU55319.1"/>
    <property type="molecule type" value="Genomic_DNA"/>
</dbReference>
<evidence type="ECO:0000313" key="2">
    <source>
        <dbReference type="Proteomes" id="UP000824112"/>
    </source>
</evidence>
<sequence>MNEWLHRSIEYANKQNYLDDLFNVYPIIPSGKRKINPYIWKEVELAFKAKNNTALVSALLKLELFPIKDSFIAYLKHDKKALNRNPELLKRICDQLYELSLDEIFVRCSAPKETNRQIGPMFKKWVNSGALGLTPVPLNLFTYNTEDAILHASDKAMKAFAQTYLGYKRKKGLDFLARINGRYIIGETKFLTETGGHQNAQFEDAITTLTLPGVQAIQIAILDGVLYIPSDSKMYKAITNEYQEHNIMSALLLKDFLHAL</sequence>
<reference evidence="1" key="1">
    <citation type="submission" date="2020-10" db="EMBL/GenBank/DDBJ databases">
        <authorList>
            <person name="Gilroy R."/>
        </authorList>
    </citation>
    <scope>NUCLEOTIDE SEQUENCE</scope>
    <source>
        <strain evidence="1">CHK158-818</strain>
    </source>
</reference>
<dbReference type="AlphaFoldDB" id="A0A9D1M809"/>
<name>A0A9D1M809_9BACT</name>
<keyword evidence="1" id="KW-0255">Endonuclease</keyword>
<comment type="caution">
    <text evidence="1">The sequence shown here is derived from an EMBL/GenBank/DDBJ whole genome shotgun (WGS) entry which is preliminary data.</text>
</comment>
<dbReference type="InterPro" id="IPR010443">
    <property type="entry name" value="Restrct_endonuc_II_Tsp45I"/>
</dbReference>
<proteinExistence type="predicted"/>
<keyword evidence="1" id="KW-0540">Nuclease</keyword>
<protein>
    <submittedName>
        <fullName evidence="1">Restriction endonuclease</fullName>
    </submittedName>
</protein>
<dbReference type="Proteomes" id="UP000824112">
    <property type="component" value="Unassembled WGS sequence"/>
</dbReference>
<gene>
    <name evidence="1" type="ORF">IAB03_05880</name>
</gene>
<reference evidence="1" key="2">
    <citation type="journal article" date="2021" name="PeerJ">
        <title>Extensive microbial diversity within the chicken gut microbiome revealed by metagenomics and culture.</title>
        <authorList>
            <person name="Gilroy R."/>
            <person name="Ravi A."/>
            <person name="Getino M."/>
            <person name="Pursley I."/>
            <person name="Horton D.L."/>
            <person name="Alikhan N.F."/>
            <person name="Baker D."/>
            <person name="Gharbi K."/>
            <person name="Hall N."/>
            <person name="Watson M."/>
            <person name="Adriaenssens E.M."/>
            <person name="Foster-Nyarko E."/>
            <person name="Jarju S."/>
            <person name="Secka A."/>
            <person name="Antonio M."/>
            <person name="Oren A."/>
            <person name="Chaudhuri R.R."/>
            <person name="La Ragione R."/>
            <person name="Hildebrand F."/>
            <person name="Pallen M.J."/>
        </authorList>
    </citation>
    <scope>NUCLEOTIDE SEQUENCE</scope>
    <source>
        <strain evidence="1">CHK158-818</strain>
    </source>
</reference>
<dbReference type="Pfam" id="PF06300">
    <property type="entry name" value="Tsp45I"/>
    <property type="match status" value="1"/>
</dbReference>
<evidence type="ECO:0000313" key="1">
    <source>
        <dbReference type="EMBL" id="HIU55319.1"/>
    </source>
</evidence>